<dbReference type="RefSeq" id="WP_425584813.1">
    <property type="nucleotide sequence ID" value="NZ_BAABHS010000003.1"/>
</dbReference>
<keyword evidence="11" id="KW-1185">Reference proteome</keyword>
<evidence type="ECO:0000256" key="6">
    <source>
        <dbReference type="ARBA" id="ARBA00023136"/>
    </source>
</evidence>
<feature type="region of interest" description="Disordered" evidence="7">
    <location>
        <begin position="1"/>
        <end position="22"/>
    </location>
</feature>
<evidence type="ECO:0000256" key="5">
    <source>
        <dbReference type="ARBA" id="ARBA00022989"/>
    </source>
</evidence>
<feature type="compositionally biased region" description="Low complexity" evidence="7">
    <location>
        <begin position="9"/>
        <end position="21"/>
    </location>
</feature>
<evidence type="ECO:0000256" key="2">
    <source>
        <dbReference type="ARBA" id="ARBA00009045"/>
    </source>
</evidence>
<proteinExistence type="inferred from homology"/>
<dbReference type="Gene3D" id="1.20.1540.10">
    <property type="entry name" value="Rhomboid-like"/>
    <property type="match status" value="1"/>
</dbReference>
<dbReference type="InterPro" id="IPR022764">
    <property type="entry name" value="Peptidase_S54_rhomboid_dom"/>
</dbReference>
<feature type="transmembrane region" description="Helical" evidence="8">
    <location>
        <begin position="85"/>
        <end position="104"/>
    </location>
</feature>
<feature type="transmembrane region" description="Helical" evidence="8">
    <location>
        <begin position="244"/>
        <end position="263"/>
    </location>
</feature>
<feature type="transmembrane region" description="Helical" evidence="8">
    <location>
        <begin position="221"/>
        <end position="238"/>
    </location>
</feature>
<dbReference type="InterPro" id="IPR035952">
    <property type="entry name" value="Rhomboid-like_sf"/>
</dbReference>
<evidence type="ECO:0000313" key="10">
    <source>
        <dbReference type="EMBL" id="GAA4950727.1"/>
    </source>
</evidence>
<feature type="domain" description="Peptidase S54 rhomboid" evidence="9">
    <location>
        <begin position="130"/>
        <end position="262"/>
    </location>
</feature>
<gene>
    <name evidence="10" type="ORF">GCM10023205_09330</name>
</gene>
<dbReference type="GO" id="GO:0008233">
    <property type="term" value="F:peptidase activity"/>
    <property type="evidence" value="ECO:0007669"/>
    <property type="project" value="UniProtKB-KW"/>
</dbReference>
<feature type="transmembrane region" description="Helical" evidence="8">
    <location>
        <begin position="196"/>
        <end position="214"/>
    </location>
</feature>
<accession>A0ABP9GR15</accession>
<feature type="transmembrane region" description="Helical" evidence="8">
    <location>
        <begin position="171"/>
        <end position="190"/>
    </location>
</feature>
<name>A0ABP9GR15_9ACTN</name>
<dbReference type="PANTHER" id="PTHR43731">
    <property type="entry name" value="RHOMBOID PROTEASE"/>
    <property type="match status" value="1"/>
</dbReference>
<evidence type="ECO:0000256" key="7">
    <source>
        <dbReference type="SAM" id="MobiDB-lite"/>
    </source>
</evidence>
<sequence>MNPLDGDRPAGPAEGPAGSPACYRHPGRETHIRCARCERPVCSECMVSASVGFQCPECVRDGRRTVRQARTIAGGSVRSPQKSAIVTKVLIGLNLAVFLLVLVVGDKVVDKLMLIGRALVGNHVVGVAEGDWYRLLTAGFLHQEVWHIAFNMWALWMLGPALESALGRTRFLAVYLLSLLGGTATSYLLAAQNQGSLGASGAVFGLFGAAIVVGRRMRYDLRPLIALLVINLVITFLNTSRIDWRAHVGGLVVGVISAIVMVHAPRAHRVVVQVAGVLVIAAAIVATVLVRTSQLT</sequence>
<keyword evidence="3 8" id="KW-0812">Transmembrane</keyword>
<keyword evidence="4" id="KW-0378">Hydrolase</keyword>
<evidence type="ECO:0000313" key="11">
    <source>
        <dbReference type="Proteomes" id="UP001500466"/>
    </source>
</evidence>
<keyword evidence="6 8" id="KW-0472">Membrane</keyword>
<dbReference type="PANTHER" id="PTHR43731:SF14">
    <property type="entry name" value="PRESENILIN-ASSOCIATED RHOMBOID-LIKE PROTEIN, MITOCHONDRIAL"/>
    <property type="match status" value="1"/>
</dbReference>
<dbReference type="InterPro" id="IPR050925">
    <property type="entry name" value="Rhomboid_protease_S54"/>
</dbReference>
<dbReference type="GO" id="GO:0006508">
    <property type="term" value="P:proteolysis"/>
    <property type="evidence" value="ECO:0007669"/>
    <property type="project" value="UniProtKB-KW"/>
</dbReference>
<dbReference type="Pfam" id="PF01694">
    <property type="entry name" value="Rhomboid"/>
    <property type="match status" value="1"/>
</dbReference>
<evidence type="ECO:0000256" key="4">
    <source>
        <dbReference type="ARBA" id="ARBA00022801"/>
    </source>
</evidence>
<comment type="similarity">
    <text evidence="2">Belongs to the peptidase S54 family.</text>
</comment>
<dbReference type="EMBL" id="BAABHS010000003">
    <property type="protein sequence ID" value="GAA4950727.1"/>
    <property type="molecule type" value="Genomic_DNA"/>
</dbReference>
<evidence type="ECO:0000256" key="8">
    <source>
        <dbReference type="SAM" id="Phobius"/>
    </source>
</evidence>
<organism evidence="10 11">
    <name type="scientific">Yinghuangia aomiensis</name>
    <dbReference type="NCBI Taxonomy" id="676205"/>
    <lineage>
        <taxon>Bacteria</taxon>
        <taxon>Bacillati</taxon>
        <taxon>Actinomycetota</taxon>
        <taxon>Actinomycetes</taxon>
        <taxon>Kitasatosporales</taxon>
        <taxon>Streptomycetaceae</taxon>
        <taxon>Yinghuangia</taxon>
    </lineage>
</organism>
<feature type="transmembrane region" description="Helical" evidence="8">
    <location>
        <begin position="270"/>
        <end position="290"/>
    </location>
</feature>
<reference evidence="11" key="1">
    <citation type="journal article" date="2019" name="Int. J. Syst. Evol. Microbiol.">
        <title>The Global Catalogue of Microorganisms (GCM) 10K type strain sequencing project: providing services to taxonomists for standard genome sequencing and annotation.</title>
        <authorList>
            <consortium name="The Broad Institute Genomics Platform"/>
            <consortium name="The Broad Institute Genome Sequencing Center for Infectious Disease"/>
            <person name="Wu L."/>
            <person name="Ma J."/>
        </authorList>
    </citation>
    <scope>NUCLEOTIDE SEQUENCE [LARGE SCALE GENOMIC DNA]</scope>
    <source>
        <strain evidence="11">JCM 17986</strain>
    </source>
</reference>
<dbReference type="SUPFAM" id="SSF144091">
    <property type="entry name" value="Rhomboid-like"/>
    <property type="match status" value="1"/>
</dbReference>
<keyword evidence="5 8" id="KW-1133">Transmembrane helix</keyword>
<protein>
    <submittedName>
        <fullName evidence="10">Rhomboid family intramembrane serine protease</fullName>
    </submittedName>
</protein>
<evidence type="ECO:0000256" key="1">
    <source>
        <dbReference type="ARBA" id="ARBA00004141"/>
    </source>
</evidence>
<dbReference type="SUPFAM" id="SSF57845">
    <property type="entry name" value="B-box zinc-binding domain"/>
    <property type="match status" value="1"/>
</dbReference>
<evidence type="ECO:0000259" key="9">
    <source>
        <dbReference type="Pfam" id="PF01694"/>
    </source>
</evidence>
<evidence type="ECO:0000256" key="3">
    <source>
        <dbReference type="ARBA" id="ARBA00022692"/>
    </source>
</evidence>
<comment type="caution">
    <text evidence="10">The sequence shown here is derived from an EMBL/GenBank/DDBJ whole genome shotgun (WGS) entry which is preliminary data.</text>
</comment>
<comment type="subcellular location">
    <subcellularLocation>
        <location evidence="1">Membrane</location>
        <topology evidence="1">Multi-pass membrane protein</topology>
    </subcellularLocation>
</comment>
<dbReference type="Proteomes" id="UP001500466">
    <property type="component" value="Unassembled WGS sequence"/>
</dbReference>
<keyword evidence="10" id="KW-0645">Protease</keyword>